<gene>
    <name evidence="8" type="ORF">MATL_G00112110</name>
</gene>
<dbReference type="SMART" id="SM00184">
    <property type="entry name" value="RING"/>
    <property type="match status" value="1"/>
</dbReference>
<evidence type="ECO:0000256" key="3">
    <source>
        <dbReference type="ARBA" id="ARBA00022833"/>
    </source>
</evidence>
<dbReference type="Gene3D" id="3.30.160.60">
    <property type="entry name" value="Classic Zinc Finger"/>
    <property type="match status" value="1"/>
</dbReference>
<evidence type="ECO:0000313" key="9">
    <source>
        <dbReference type="Proteomes" id="UP001046870"/>
    </source>
</evidence>
<keyword evidence="1" id="KW-0479">Metal-binding</keyword>
<organism evidence="8 9">
    <name type="scientific">Megalops atlanticus</name>
    <name type="common">Tarpon</name>
    <name type="synonym">Clupea gigantea</name>
    <dbReference type="NCBI Taxonomy" id="7932"/>
    <lineage>
        <taxon>Eukaryota</taxon>
        <taxon>Metazoa</taxon>
        <taxon>Chordata</taxon>
        <taxon>Craniata</taxon>
        <taxon>Vertebrata</taxon>
        <taxon>Euteleostomi</taxon>
        <taxon>Actinopterygii</taxon>
        <taxon>Neopterygii</taxon>
        <taxon>Teleostei</taxon>
        <taxon>Elopiformes</taxon>
        <taxon>Megalopidae</taxon>
        <taxon>Megalops</taxon>
    </lineage>
</organism>
<dbReference type="InterPro" id="IPR000315">
    <property type="entry name" value="Znf_B-box"/>
</dbReference>
<keyword evidence="9" id="KW-1185">Reference proteome</keyword>
<evidence type="ECO:0000256" key="2">
    <source>
        <dbReference type="ARBA" id="ARBA00022771"/>
    </source>
</evidence>
<dbReference type="Pfam" id="PF15227">
    <property type="entry name" value="zf-C3HC4_4"/>
    <property type="match status" value="1"/>
</dbReference>
<dbReference type="SMART" id="SM00336">
    <property type="entry name" value="BBOX"/>
    <property type="match status" value="1"/>
</dbReference>
<keyword evidence="2 4" id="KW-0863">Zinc-finger</keyword>
<evidence type="ECO:0000256" key="4">
    <source>
        <dbReference type="PROSITE-ProRule" id="PRU00024"/>
    </source>
</evidence>
<feature type="domain" description="B box-type" evidence="7">
    <location>
        <begin position="130"/>
        <end position="170"/>
    </location>
</feature>
<dbReference type="CDD" id="cd19769">
    <property type="entry name" value="Bbox2_TRIM16-like"/>
    <property type="match status" value="1"/>
</dbReference>
<evidence type="ECO:0000256" key="1">
    <source>
        <dbReference type="ARBA" id="ARBA00022723"/>
    </source>
</evidence>
<dbReference type="InterPro" id="IPR058030">
    <property type="entry name" value="TRIM8/14/16/25/29/45/65_CC"/>
</dbReference>
<proteinExistence type="predicted"/>
<dbReference type="Gene3D" id="3.30.40.10">
    <property type="entry name" value="Zinc/RING finger domain, C3HC4 (zinc finger)"/>
    <property type="match status" value="1"/>
</dbReference>
<evidence type="ECO:0000313" key="8">
    <source>
        <dbReference type="EMBL" id="KAG7472743.1"/>
    </source>
</evidence>
<dbReference type="Proteomes" id="UP001046870">
    <property type="component" value="Chromosome 8"/>
</dbReference>
<evidence type="ECO:0000256" key="5">
    <source>
        <dbReference type="SAM" id="Coils"/>
    </source>
</evidence>
<evidence type="ECO:0000259" key="6">
    <source>
        <dbReference type="PROSITE" id="PS50089"/>
    </source>
</evidence>
<dbReference type="PROSITE" id="PS50119">
    <property type="entry name" value="ZF_BBOX"/>
    <property type="match status" value="1"/>
</dbReference>
<dbReference type="PANTHER" id="PTHR25465">
    <property type="entry name" value="B-BOX DOMAIN CONTAINING"/>
    <property type="match status" value="1"/>
</dbReference>
<name>A0A9D3T6U1_MEGAT</name>
<comment type="caution">
    <text evidence="8">The sequence shown here is derived from an EMBL/GenBank/DDBJ whole genome shotgun (WGS) entry which is preliminary data.</text>
</comment>
<sequence>MDSDLGTANDLSCPACSYVLRDPVTIPCGHIFCMECITNYWECDAVCSCPKCGMTFAQRPALTVGLAASPPGHLYARPGDILCDICSVRKFRAVKTCLRCLASYCRPHLQTHLDTPALRRHELVNPTGQVQGKICPRHNRVLEVYCYTDQACICSLCVMDEHRNHDIVSAAARREEKQSQLEAMKLRSEEIIQQREEDLQEMEKSIDSFMESAQAAEEGCDAVFRQLIHSIQNERLEVKEQIRQQVETEDHIRFLQRWPSLRDSFQDFLSRNTIPPLPSFELTMTALTRLRECTENMCKEESEKISKAVREVHMFKGPDTRLKPNKPLRRSNTEIWQTMPRHQGQLAKFTKNPVIQREELLKYS</sequence>
<feature type="coiled-coil region" evidence="5">
    <location>
        <begin position="167"/>
        <end position="219"/>
    </location>
</feature>
<protein>
    <submittedName>
        <fullName evidence="8">Uncharacterized protein</fullName>
    </submittedName>
</protein>
<dbReference type="Pfam" id="PF00643">
    <property type="entry name" value="zf-B_box"/>
    <property type="match status" value="1"/>
</dbReference>
<dbReference type="InterPro" id="IPR001841">
    <property type="entry name" value="Znf_RING"/>
</dbReference>
<dbReference type="PROSITE" id="PS00518">
    <property type="entry name" value="ZF_RING_1"/>
    <property type="match status" value="1"/>
</dbReference>
<dbReference type="SUPFAM" id="SSF57845">
    <property type="entry name" value="B-box zinc-binding domain"/>
    <property type="match status" value="1"/>
</dbReference>
<feature type="domain" description="RING-type" evidence="6">
    <location>
        <begin position="13"/>
        <end position="52"/>
    </location>
</feature>
<dbReference type="AlphaFoldDB" id="A0A9D3T6U1"/>
<dbReference type="Pfam" id="PF25600">
    <property type="entry name" value="TRIM_CC"/>
    <property type="match status" value="1"/>
</dbReference>
<dbReference type="PANTHER" id="PTHR25465:SF5">
    <property type="entry name" value="E3 UBIQUITIN_ISG15 LIGASE TRIM25-RELATED"/>
    <property type="match status" value="1"/>
</dbReference>
<keyword evidence="5" id="KW-0175">Coiled coil</keyword>
<dbReference type="EMBL" id="JAFDVH010000008">
    <property type="protein sequence ID" value="KAG7472743.1"/>
    <property type="molecule type" value="Genomic_DNA"/>
</dbReference>
<reference evidence="8" key="1">
    <citation type="submission" date="2021-01" db="EMBL/GenBank/DDBJ databases">
        <authorList>
            <person name="Zahm M."/>
            <person name="Roques C."/>
            <person name="Cabau C."/>
            <person name="Klopp C."/>
            <person name="Donnadieu C."/>
            <person name="Jouanno E."/>
            <person name="Lampietro C."/>
            <person name="Louis A."/>
            <person name="Herpin A."/>
            <person name="Echchiki A."/>
            <person name="Berthelot C."/>
            <person name="Parey E."/>
            <person name="Roest-Crollius H."/>
            <person name="Braasch I."/>
            <person name="Postlethwait J."/>
            <person name="Bobe J."/>
            <person name="Montfort J."/>
            <person name="Bouchez O."/>
            <person name="Begum T."/>
            <person name="Mejri S."/>
            <person name="Adams A."/>
            <person name="Chen W.-J."/>
            <person name="Guiguen Y."/>
        </authorList>
    </citation>
    <scope>NUCLEOTIDE SEQUENCE</scope>
    <source>
        <strain evidence="8">YG-15Mar2019-1</strain>
        <tissue evidence="8">Brain</tissue>
    </source>
</reference>
<dbReference type="InterPro" id="IPR017907">
    <property type="entry name" value="Znf_RING_CS"/>
</dbReference>
<evidence type="ECO:0000259" key="7">
    <source>
        <dbReference type="PROSITE" id="PS50119"/>
    </source>
</evidence>
<keyword evidence="3" id="KW-0862">Zinc</keyword>
<dbReference type="InterPro" id="IPR051051">
    <property type="entry name" value="E3_ubiq-ligase_TRIM/RNF"/>
</dbReference>
<dbReference type="SUPFAM" id="SSF57850">
    <property type="entry name" value="RING/U-box"/>
    <property type="match status" value="1"/>
</dbReference>
<dbReference type="PROSITE" id="PS50089">
    <property type="entry name" value="ZF_RING_2"/>
    <property type="match status" value="1"/>
</dbReference>
<accession>A0A9D3T6U1</accession>
<dbReference type="OrthoDB" id="6105938at2759"/>
<dbReference type="Gene3D" id="4.10.830.40">
    <property type="match status" value="1"/>
</dbReference>
<dbReference type="GO" id="GO:0008270">
    <property type="term" value="F:zinc ion binding"/>
    <property type="evidence" value="ECO:0007669"/>
    <property type="project" value="UniProtKB-KW"/>
</dbReference>
<dbReference type="InterPro" id="IPR013083">
    <property type="entry name" value="Znf_RING/FYVE/PHD"/>
</dbReference>